<dbReference type="eggNOG" id="COG4584">
    <property type="taxonomic scope" value="Bacteria"/>
</dbReference>
<dbReference type="InterPro" id="IPR012337">
    <property type="entry name" value="RNaseH-like_sf"/>
</dbReference>
<dbReference type="Gene3D" id="3.30.420.10">
    <property type="entry name" value="Ribonuclease H-like superfamily/Ribonuclease H"/>
    <property type="match status" value="1"/>
</dbReference>
<dbReference type="SUPFAM" id="SSF53098">
    <property type="entry name" value="Ribonuclease H-like"/>
    <property type="match status" value="1"/>
</dbReference>
<dbReference type="HOGENOM" id="CLU_020626_1_2_11"/>
<keyword evidence="3" id="KW-1185">Reference proteome</keyword>
<dbReference type="EMBL" id="ABXJ01000126">
    <property type="protein sequence ID" value="EEA89707.1"/>
    <property type="molecule type" value="Genomic_DNA"/>
</dbReference>
<name>B6GDC9_9ACTN</name>
<reference evidence="2 3" key="1">
    <citation type="submission" date="2008-10" db="EMBL/GenBank/DDBJ databases">
        <title>Draft genome sequence of Collinsella stercoris (DSM 13279).</title>
        <authorList>
            <person name="Sudarsanam P."/>
            <person name="Ley R."/>
            <person name="Guruge J."/>
            <person name="Turnbaugh P.J."/>
            <person name="Mahowald M."/>
            <person name="Liep D."/>
            <person name="Gordon J."/>
        </authorList>
    </citation>
    <scope>NUCLEOTIDE SEQUENCE [LARGE SCALE GENOMIC DNA]</scope>
    <source>
        <strain evidence="2 3">DSM 13279</strain>
    </source>
</reference>
<dbReference type="Proteomes" id="UP000003560">
    <property type="component" value="Unassembled WGS sequence"/>
</dbReference>
<dbReference type="PANTHER" id="PTHR35004">
    <property type="entry name" value="TRANSPOSASE RV3428C-RELATED"/>
    <property type="match status" value="1"/>
</dbReference>
<dbReference type="GO" id="GO:0015074">
    <property type="term" value="P:DNA integration"/>
    <property type="evidence" value="ECO:0007669"/>
    <property type="project" value="InterPro"/>
</dbReference>
<protein>
    <submittedName>
        <fullName evidence="2">Integrase core domain protein</fullName>
    </submittedName>
</protein>
<accession>B6GDC9</accession>
<evidence type="ECO:0000313" key="2">
    <source>
        <dbReference type="EMBL" id="EEA89707.1"/>
    </source>
</evidence>
<feature type="domain" description="Integrase catalytic" evidence="1">
    <location>
        <begin position="120"/>
        <end position="294"/>
    </location>
</feature>
<dbReference type="OrthoDB" id="3193769at2"/>
<sequence>MAEKNLIGELDMYREAGIKPNFSDMAKRYGKDRHTVAAYWRAEGGRPRDGRADRAGSFDAHIEEVAAKAQLPGVTKKGIREWLLHRYPGEDLAGYNAFTQFMRKNGIAVGASGGPEPHPRFETPPGLQPQFDWKESVRMANRDGELFESNVFAATPGHSRRHIFIRSGTRTTDDPVRCMYATIARLGGVPREWVTDNMSALVTVKGGRRLKVQRAYEFAKAAGFELKPCRPRSPQAKGKVESSNRFLSRLAAYQGDFDGWDDIDEIVARIEDAGNSEPNETTGLPPSALFMEEKDALLPVGNLRALEEAMGDVARVARVPATMPVSAHGEP</sequence>
<evidence type="ECO:0000313" key="3">
    <source>
        <dbReference type="Proteomes" id="UP000003560"/>
    </source>
</evidence>
<dbReference type="STRING" id="445975.COLSTE_02107"/>
<proteinExistence type="predicted"/>
<feature type="non-terminal residue" evidence="2">
    <location>
        <position position="331"/>
    </location>
</feature>
<gene>
    <name evidence="2" type="ORF">COLSTE_02107</name>
</gene>
<dbReference type="RefSeq" id="WP_006721738.1">
    <property type="nucleotide sequence ID" value="NZ_DS995479.1"/>
</dbReference>
<comment type="caution">
    <text evidence="2">The sequence shown here is derived from an EMBL/GenBank/DDBJ whole genome shotgun (WGS) entry which is preliminary data.</text>
</comment>
<dbReference type="PROSITE" id="PS50994">
    <property type="entry name" value="INTEGRASE"/>
    <property type="match status" value="1"/>
</dbReference>
<dbReference type="PANTHER" id="PTHR35004:SF6">
    <property type="entry name" value="TRANSPOSASE"/>
    <property type="match status" value="1"/>
</dbReference>
<reference evidence="2 3" key="2">
    <citation type="submission" date="2008-10" db="EMBL/GenBank/DDBJ databases">
        <authorList>
            <person name="Fulton L."/>
            <person name="Clifton S."/>
            <person name="Fulton B."/>
            <person name="Xu J."/>
            <person name="Minx P."/>
            <person name="Pepin K.H."/>
            <person name="Johnson M."/>
            <person name="Thiruvilangam P."/>
            <person name="Bhonagiri V."/>
            <person name="Nash W.E."/>
            <person name="Mardis E.R."/>
            <person name="Wilson R.K."/>
        </authorList>
    </citation>
    <scope>NUCLEOTIDE SEQUENCE [LARGE SCALE GENOMIC DNA]</scope>
    <source>
        <strain evidence="2 3">DSM 13279</strain>
    </source>
</reference>
<organism evidence="2 3">
    <name type="scientific">Collinsella stercoris DSM 13279</name>
    <dbReference type="NCBI Taxonomy" id="445975"/>
    <lineage>
        <taxon>Bacteria</taxon>
        <taxon>Bacillati</taxon>
        <taxon>Actinomycetota</taxon>
        <taxon>Coriobacteriia</taxon>
        <taxon>Coriobacteriales</taxon>
        <taxon>Coriobacteriaceae</taxon>
        <taxon>Collinsella</taxon>
    </lineage>
</organism>
<dbReference type="AlphaFoldDB" id="B6GDC9"/>
<dbReference type="GO" id="GO:0003676">
    <property type="term" value="F:nucleic acid binding"/>
    <property type="evidence" value="ECO:0007669"/>
    <property type="project" value="InterPro"/>
</dbReference>
<dbReference type="InterPro" id="IPR001584">
    <property type="entry name" value="Integrase_cat-core"/>
</dbReference>
<dbReference type="InterPro" id="IPR036397">
    <property type="entry name" value="RNaseH_sf"/>
</dbReference>
<evidence type="ECO:0000259" key="1">
    <source>
        <dbReference type="PROSITE" id="PS50994"/>
    </source>
</evidence>